<accession>A0A9J5ZDM5</accession>
<dbReference type="PANTHER" id="PTHR45654">
    <property type="entry name" value="HOMEOBOX-LEUCINE ZIPPER PROTEIN MERISTEM L1"/>
    <property type="match status" value="1"/>
</dbReference>
<dbReference type="PANTHER" id="PTHR45654:SF83">
    <property type="entry name" value="START DOMAIN-CONTAINING PROTEIN"/>
    <property type="match status" value="1"/>
</dbReference>
<dbReference type="EMBL" id="JACXVP010000004">
    <property type="protein sequence ID" value="KAG5609944.1"/>
    <property type="molecule type" value="Genomic_DNA"/>
</dbReference>
<dbReference type="Proteomes" id="UP000824120">
    <property type="component" value="Chromosome 4"/>
</dbReference>
<evidence type="ECO:0008006" key="3">
    <source>
        <dbReference type="Google" id="ProtNLM"/>
    </source>
</evidence>
<dbReference type="SUPFAM" id="SSF55961">
    <property type="entry name" value="Bet v1-like"/>
    <property type="match status" value="1"/>
</dbReference>
<organism evidence="1 2">
    <name type="scientific">Solanum commersonii</name>
    <name type="common">Commerson's wild potato</name>
    <name type="synonym">Commerson's nightshade</name>
    <dbReference type="NCBI Taxonomy" id="4109"/>
    <lineage>
        <taxon>Eukaryota</taxon>
        <taxon>Viridiplantae</taxon>
        <taxon>Streptophyta</taxon>
        <taxon>Embryophyta</taxon>
        <taxon>Tracheophyta</taxon>
        <taxon>Spermatophyta</taxon>
        <taxon>Magnoliopsida</taxon>
        <taxon>eudicotyledons</taxon>
        <taxon>Gunneridae</taxon>
        <taxon>Pentapetalae</taxon>
        <taxon>asterids</taxon>
        <taxon>lamiids</taxon>
        <taxon>Solanales</taxon>
        <taxon>Solanaceae</taxon>
        <taxon>Solanoideae</taxon>
        <taxon>Solaneae</taxon>
        <taxon>Solanum</taxon>
    </lineage>
</organism>
<gene>
    <name evidence="1" type="ORF">H5410_021225</name>
</gene>
<sequence length="201" mass="23598">MVELLKLNNPIWIESPCGEGCFIHREVHDKLFPNQYQPCKSPTTRFESSKVCGVVPMNAIELIQNFLDPIKWMNMFPNIVTKARTMKVLDFRNVGGSIQLMYEKLHILSPLWKLGIVSLYIFKVMNLLRLESFLLVVQFEIWTMVKVTWIEHVQVDEKIQVHHTFRNFLIGCDTYGAKRWIITLQRMSERYNVEVGATCVY</sequence>
<keyword evidence="2" id="KW-1185">Reference proteome</keyword>
<evidence type="ECO:0000313" key="2">
    <source>
        <dbReference type="Proteomes" id="UP000824120"/>
    </source>
</evidence>
<evidence type="ECO:0000313" key="1">
    <source>
        <dbReference type="EMBL" id="KAG5609944.1"/>
    </source>
</evidence>
<dbReference type="AlphaFoldDB" id="A0A9J5ZDM5"/>
<dbReference type="InterPro" id="IPR042160">
    <property type="entry name" value="HD-Zip_IV"/>
</dbReference>
<reference evidence="1 2" key="1">
    <citation type="submission" date="2020-09" db="EMBL/GenBank/DDBJ databases">
        <title>De no assembly of potato wild relative species, Solanum commersonii.</title>
        <authorList>
            <person name="Cho K."/>
        </authorList>
    </citation>
    <scope>NUCLEOTIDE SEQUENCE [LARGE SCALE GENOMIC DNA]</scope>
    <source>
        <strain evidence="1">LZ3.2</strain>
        <tissue evidence="1">Leaf</tissue>
    </source>
</reference>
<proteinExistence type="predicted"/>
<comment type="caution">
    <text evidence="1">The sequence shown here is derived from an EMBL/GenBank/DDBJ whole genome shotgun (WGS) entry which is preliminary data.</text>
</comment>
<name>A0A9J5ZDM5_SOLCO</name>
<protein>
    <recommendedName>
        <fullName evidence="3">START domain-containing protein</fullName>
    </recommendedName>
</protein>
<dbReference type="OrthoDB" id="1304338at2759"/>